<dbReference type="Proteomes" id="UP000019148">
    <property type="component" value="Unassembled WGS sequence"/>
</dbReference>
<name>W6TXK8_9SPIR</name>
<reference evidence="2 3" key="1">
    <citation type="submission" date="2013-12" db="EMBL/GenBank/DDBJ databases">
        <title>Comparative genomics of relapsing fever spirochetes.</title>
        <authorList>
            <person name="Schwan T.G."/>
            <person name="Raffel S.J."/>
            <person name="Porcella S.F."/>
        </authorList>
    </citation>
    <scope>NUCLEOTIDE SEQUENCE [LARGE SCALE GENOMIC DNA]</scope>
    <source>
        <strain evidence="2 3">CR2A</strain>
    </source>
</reference>
<dbReference type="Gene3D" id="1.10.3160.10">
    <property type="entry name" value="Bbcrasp-1"/>
    <property type="match status" value="1"/>
</dbReference>
<evidence type="ECO:0000313" key="2">
    <source>
        <dbReference type="EMBL" id="ETZ17886.1"/>
    </source>
</evidence>
<proteinExistence type="predicted"/>
<comment type="caution">
    <text evidence="2">The sequence shown here is derived from an EMBL/GenBank/DDBJ whole genome shotgun (WGS) entry which is preliminary data.</text>
</comment>
<dbReference type="AlphaFoldDB" id="W6TXK8"/>
<keyword evidence="1" id="KW-0812">Transmembrane</keyword>
<feature type="transmembrane region" description="Helical" evidence="1">
    <location>
        <begin position="12"/>
        <end position="28"/>
    </location>
</feature>
<gene>
    <name evidence="2" type="ORF">BDCR2A_01081</name>
</gene>
<dbReference type="InterPro" id="IPR008421">
    <property type="entry name" value="Borrelia_lipoprotein_PFam54/60"/>
</dbReference>
<keyword evidence="1" id="KW-1133">Transmembrane helix</keyword>
<dbReference type="Pfam" id="PF05714">
    <property type="entry name" value="PFam54_60"/>
    <property type="match status" value="1"/>
</dbReference>
<evidence type="ECO:0000256" key="1">
    <source>
        <dbReference type="SAM" id="Phobius"/>
    </source>
</evidence>
<accession>W6TXK8</accession>
<dbReference type="PROSITE" id="PS51257">
    <property type="entry name" value="PROKAR_LIPOPROTEIN"/>
    <property type="match status" value="1"/>
</dbReference>
<organism evidence="2 3">
    <name type="scientific">Borrelia duttonii CR2A</name>
    <dbReference type="NCBI Taxonomy" id="1432657"/>
    <lineage>
        <taxon>Bacteria</taxon>
        <taxon>Pseudomonadati</taxon>
        <taxon>Spirochaetota</taxon>
        <taxon>Spirochaetia</taxon>
        <taxon>Spirochaetales</taxon>
        <taxon>Borreliaceae</taxon>
        <taxon>Borrelia</taxon>
    </lineage>
</organism>
<dbReference type="EMBL" id="AZIT01000002">
    <property type="protein sequence ID" value="ETZ17886.1"/>
    <property type="molecule type" value="Genomic_DNA"/>
</dbReference>
<evidence type="ECO:0000313" key="3">
    <source>
        <dbReference type="Proteomes" id="UP000019148"/>
    </source>
</evidence>
<protein>
    <submittedName>
        <fullName evidence="2">Putative membrane spanning protein</fullName>
    </submittedName>
</protein>
<sequence>MNNKEDILKQKVFIIFMLISLISLLLIACGQNGKTSVDSAKVQRKLEGERREDLIIAPPEEVQGKSEEEERQERIATIKNNGIPSEVIKILEEHHKGPFIWKGDFYDYIHNTSIYSYGYTFGSIDKVFKKVPYKNGVDDNGKELVYGTVVDRDSSDDIDAVREEVYLAFGYSSGFARAFGELASKLVETPALLTKNKVKLKDFLIKIRKCAKSYYVDAYDTLQKKLGNLESLSASDVKSLHDNVDLLKTERDKLVSKILQPLKDKYPIIGECLADPGSKTIVNTLTADEIETYWNTLSAKFDSICNEIIKISGEIKGILNRLKVKY</sequence>
<keyword evidence="1" id="KW-0472">Membrane</keyword>
<dbReference type="PATRIC" id="fig|1432657.3.peg.1066"/>